<feature type="signal peptide" evidence="1">
    <location>
        <begin position="1"/>
        <end position="18"/>
    </location>
</feature>
<dbReference type="EMBL" id="BJXR01000049">
    <property type="protein sequence ID" value="GEN11712.1"/>
    <property type="molecule type" value="Genomic_DNA"/>
</dbReference>
<protein>
    <recommendedName>
        <fullName evidence="6">Lipoprotein</fullName>
    </recommendedName>
</protein>
<proteinExistence type="predicted"/>
<evidence type="ECO:0000313" key="2">
    <source>
        <dbReference type="EMBL" id="GEN11712.1"/>
    </source>
</evidence>
<feature type="chain" id="PRO_5022813288" description="Lipoprotein" evidence="1">
    <location>
        <begin position="19"/>
        <end position="135"/>
    </location>
</feature>
<dbReference type="Proteomes" id="UP000183760">
    <property type="component" value="Unassembled WGS sequence"/>
</dbReference>
<keyword evidence="1" id="KW-0732">Signal</keyword>
<evidence type="ECO:0000256" key="1">
    <source>
        <dbReference type="SAM" id="SignalP"/>
    </source>
</evidence>
<evidence type="ECO:0000313" key="5">
    <source>
        <dbReference type="Proteomes" id="UP000321514"/>
    </source>
</evidence>
<organism evidence="2 5">
    <name type="scientific">Myxococcus fulvus</name>
    <dbReference type="NCBI Taxonomy" id="33"/>
    <lineage>
        <taxon>Bacteria</taxon>
        <taxon>Pseudomonadati</taxon>
        <taxon>Myxococcota</taxon>
        <taxon>Myxococcia</taxon>
        <taxon>Myxococcales</taxon>
        <taxon>Cystobacterineae</taxon>
        <taxon>Myxococcaceae</taxon>
        <taxon>Myxococcus</taxon>
    </lineage>
</organism>
<reference evidence="2 5" key="2">
    <citation type="submission" date="2019-07" db="EMBL/GenBank/DDBJ databases">
        <title>Whole genome shotgun sequence of Myxococcus fulvus NBRC 100333.</title>
        <authorList>
            <person name="Hosoyama A."/>
            <person name="Uohara A."/>
            <person name="Ohji S."/>
            <person name="Ichikawa N."/>
        </authorList>
    </citation>
    <scope>NUCLEOTIDE SEQUENCE [LARGE SCALE GENOMIC DNA]</scope>
    <source>
        <strain evidence="2 5">NBRC 100333</strain>
    </source>
</reference>
<dbReference type="EMBL" id="FOIB01000015">
    <property type="protein sequence ID" value="SEU40302.1"/>
    <property type="molecule type" value="Genomic_DNA"/>
</dbReference>
<evidence type="ECO:0000313" key="4">
    <source>
        <dbReference type="Proteomes" id="UP000183760"/>
    </source>
</evidence>
<dbReference type="RefSeq" id="WP_074959019.1">
    <property type="nucleotide sequence ID" value="NZ_BJXR01000049.1"/>
</dbReference>
<evidence type="ECO:0000313" key="3">
    <source>
        <dbReference type="EMBL" id="SEU40302.1"/>
    </source>
</evidence>
<name>A0A511TE95_MYXFU</name>
<reference evidence="3 4" key="1">
    <citation type="submission" date="2016-10" db="EMBL/GenBank/DDBJ databases">
        <authorList>
            <person name="Varghese N."/>
            <person name="Submissions S."/>
        </authorList>
    </citation>
    <scope>NUCLEOTIDE SEQUENCE [LARGE SCALE GENOMIC DNA]</scope>
    <source>
        <strain evidence="3 4">DSM 16525</strain>
    </source>
</reference>
<gene>
    <name evidence="2" type="ORF">MFU01_67490</name>
    <name evidence="3" type="ORF">SAMN05443572_11574</name>
</gene>
<sequence>MRSLVVLSLAGFGGSALAADKAGAPALTVKPLSEQDLEAYAGAGCTLAKGEQIFLLDDLTQAVVHVDGKVFELKPSKADANLSHLAKKGDSLQYADPTGAVTAEVVMTTRKALKLTLKKEGKTTSMEKRKLACGD</sequence>
<dbReference type="Proteomes" id="UP000321514">
    <property type="component" value="Unassembled WGS sequence"/>
</dbReference>
<comment type="caution">
    <text evidence="2">The sequence shown here is derived from an EMBL/GenBank/DDBJ whole genome shotgun (WGS) entry which is preliminary data.</text>
</comment>
<accession>A0A511TE95</accession>
<keyword evidence="4" id="KW-1185">Reference proteome</keyword>
<dbReference type="AlphaFoldDB" id="A0A511TE95"/>
<evidence type="ECO:0008006" key="6">
    <source>
        <dbReference type="Google" id="ProtNLM"/>
    </source>
</evidence>